<feature type="transmembrane region" description="Helical" evidence="2">
    <location>
        <begin position="882"/>
        <end position="901"/>
    </location>
</feature>
<reference evidence="5" key="1">
    <citation type="journal article" date="2020" name="Stud. Mycol.">
        <title>101 Dothideomycetes genomes: a test case for predicting lifestyles and emergence of pathogens.</title>
        <authorList>
            <person name="Haridas S."/>
            <person name="Albert R."/>
            <person name="Binder M."/>
            <person name="Bloem J."/>
            <person name="Labutti K."/>
            <person name="Salamov A."/>
            <person name="Andreopoulos B."/>
            <person name="Baker S."/>
            <person name="Barry K."/>
            <person name="Bills G."/>
            <person name="Bluhm B."/>
            <person name="Cannon C."/>
            <person name="Castanera R."/>
            <person name="Culley D."/>
            <person name="Daum C."/>
            <person name="Ezra D."/>
            <person name="Gonzalez J."/>
            <person name="Henrissat B."/>
            <person name="Kuo A."/>
            <person name="Liang C."/>
            <person name="Lipzen A."/>
            <person name="Lutzoni F."/>
            <person name="Magnuson J."/>
            <person name="Mondo S."/>
            <person name="Nolan M."/>
            <person name="Ohm R."/>
            <person name="Pangilinan J."/>
            <person name="Park H.-J."/>
            <person name="Ramirez L."/>
            <person name="Alfaro M."/>
            <person name="Sun H."/>
            <person name="Tritt A."/>
            <person name="Yoshinaga Y."/>
            <person name="Zwiers L.-H."/>
            <person name="Turgeon B."/>
            <person name="Goodwin S."/>
            <person name="Spatafora J."/>
            <person name="Crous P."/>
            <person name="Grigoriev I."/>
        </authorList>
    </citation>
    <scope>NUCLEOTIDE SEQUENCE</scope>
    <source>
        <strain evidence="5">CBS 260.36</strain>
    </source>
</reference>
<dbReference type="SUPFAM" id="SSF53448">
    <property type="entry name" value="Nucleotide-diphospho-sugar transferases"/>
    <property type="match status" value="1"/>
</dbReference>
<dbReference type="Proteomes" id="UP000799439">
    <property type="component" value="Unassembled WGS sequence"/>
</dbReference>
<feature type="domain" description="DUF7928" evidence="4">
    <location>
        <begin position="113"/>
        <end position="265"/>
    </location>
</feature>
<feature type="transmembrane region" description="Helical" evidence="2">
    <location>
        <begin position="789"/>
        <end position="808"/>
    </location>
</feature>
<evidence type="ECO:0000259" key="3">
    <source>
        <dbReference type="Pfam" id="PF13632"/>
    </source>
</evidence>
<keyword evidence="6" id="KW-1185">Reference proteome</keyword>
<feature type="transmembrane region" description="Helical" evidence="2">
    <location>
        <begin position="345"/>
        <end position="370"/>
    </location>
</feature>
<feature type="domain" description="Glycosyltransferase 2-like" evidence="3">
    <location>
        <begin position="557"/>
        <end position="771"/>
    </location>
</feature>
<keyword evidence="2" id="KW-0812">Transmembrane</keyword>
<dbReference type="PANTHER" id="PTHR35408:SF3">
    <property type="entry name" value="GLYCOSYLTRANSFERASE 2-LIKE DOMAIN-CONTAINING PROTEIN"/>
    <property type="match status" value="1"/>
</dbReference>
<feature type="transmembrane region" description="Helical" evidence="2">
    <location>
        <begin position="748"/>
        <end position="769"/>
    </location>
</feature>
<evidence type="ECO:0000313" key="6">
    <source>
        <dbReference type="Proteomes" id="UP000799439"/>
    </source>
</evidence>
<feature type="transmembrane region" description="Helical" evidence="2">
    <location>
        <begin position="907"/>
        <end position="930"/>
    </location>
</feature>
<dbReference type="Gene3D" id="3.90.550.10">
    <property type="entry name" value="Spore Coat Polysaccharide Biosynthesis Protein SpsA, Chain A"/>
    <property type="match status" value="1"/>
</dbReference>
<comment type="caution">
    <text evidence="5">The sequence shown here is derived from an EMBL/GenBank/DDBJ whole genome shotgun (WGS) entry which is preliminary data.</text>
</comment>
<keyword evidence="2" id="KW-0472">Membrane</keyword>
<feature type="region of interest" description="Disordered" evidence="1">
    <location>
        <begin position="259"/>
        <end position="299"/>
    </location>
</feature>
<dbReference type="InterPro" id="IPR001173">
    <property type="entry name" value="Glyco_trans_2-like"/>
</dbReference>
<feature type="region of interest" description="Disordered" evidence="1">
    <location>
        <begin position="81"/>
        <end position="102"/>
    </location>
</feature>
<feature type="region of interest" description="Disordered" evidence="1">
    <location>
        <begin position="37"/>
        <end position="68"/>
    </location>
</feature>
<proteinExistence type="predicted"/>
<evidence type="ECO:0000256" key="2">
    <source>
        <dbReference type="SAM" id="Phobius"/>
    </source>
</evidence>
<protein>
    <recommendedName>
        <fullName evidence="7">Glycosyltransferase 2-like domain-containing protein</fullName>
    </recommendedName>
</protein>
<feature type="compositionally biased region" description="Acidic residues" evidence="1">
    <location>
        <begin position="259"/>
        <end position="269"/>
    </location>
</feature>
<evidence type="ECO:0000256" key="1">
    <source>
        <dbReference type="SAM" id="MobiDB-lite"/>
    </source>
</evidence>
<evidence type="ECO:0000259" key="4">
    <source>
        <dbReference type="Pfam" id="PF25550"/>
    </source>
</evidence>
<keyword evidence="2" id="KW-1133">Transmembrane helix</keyword>
<evidence type="ECO:0000313" key="5">
    <source>
        <dbReference type="EMBL" id="KAF2154980.1"/>
    </source>
</evidence>
<feature type="compositionally biased region" description="Low complexity" evidence="1">
    <location>
        <begin position="50"/>
        <end position="61"/>
    </location>
</feature>
<feature type="transmembrane region" description="Helical" evidence="2">
    <location>
        <begin position="307"/>
        <end position="325"/>
    </location>
</feature>
<feature type="compositionally biased region" description="Acidic residues" evidence="1">
    <location>
        <begin position="278"/>
        <end position="290"/>
    </location>
</feature>
<dbReference type="PANTHER" id="PTHR35408">
    <property type="entry name" value="CHROMOSOME 15, WHOLE GENOME SHOTGUN SEQUENCE"/>
    <property type="match status" value="1"/>
</dbReference>
<accession>A0A9P4MHN7</accession>
<dbReference type="AlphaFoldDB" id="A0A9P4MHN7"/>
<organism evidence="5 6">
    <name type="scientific">Myriangium duriaei CBS 260.36</name>
    <dbReference type="NCBI Taxonomy" id="1168546"/>
    <lineage>
        <taxon>Eukaryota</taxon>
        <taxon>Fungi</taxon>
        <taxon>Dikarya</taxon>
        <taxon>Ascomycota</taxon>
        <taxon>Pezizomycotina</taxon>
        <taxon>Dothideomycetes</taxon>
        <taxon>Dothideomycetidae</taxon>
        <taxon>Myriangiales</taxon>
        <taxon>Myriangiaceae</taxon>
        <taxon>Myriangium</taxon>
    </lineage>
</organism>
<dbReference type="EMBL" id="ML996083">
    <property type="protein sequence ID" value="KAF2154980.1"/>
    <property type="molecule type" value="Genomic_DNA"/>
</dbReference>
<dbReference type="Pfam" id="PF13632">
    <property type="entry name" value="Glyco_trans_2_3"/>
    <property type="match status" value="1"/>
</dbReference>
<name>A0A9P4MHN7_9PEZI</name>
<dbReference type="OrthoDB" id="38531at2759"/>
<dbReference type="InterPro" id="IPR057688">
    <property type="entry name" value="DUF7928"/>
</dbReference>
<gene>
    <name evidence="5" type="ORF">K461DRAFT_105444</name>
</gene>
<evidence type="ECO:0008006" key="7">
    <source>
        <dbReference type="Google" id="ProtNLM"/>
    </source>
</evidence>
<sequence>MGVFKNRLSSYLAPGRTPEAKAAAEYRKTRFISPAEIPVFPDSPEVNEKGSSSSRSGSGESPRLTQTTDLEKAAAAVTETKKVAPSIAESRPDSQLFPSGDFRNNGADELRDIRCDVMVNWLYQQQMEMLWTAGAADEGVVLKKARGNYTCCPPDIMDEPFGFFKSIEMLNVRSAMTVNTRVIKLFLHNNDKAFVPLKGGLRLQVLPDMTYLPRCQKHQFSAFIADRGILVVWDDEPKQLLNRAENIEKALMAMIWNEGESESEDGDDENKEKKESEETIEEVASEDGEDDGKPKKKKLNYTPRRPILLQPSMTALTLFATTIAIGSGYRSIAVEIANDGNWTRLLFVLAAPAQVWLGLFFFQACVGNLAQLFGPISQMNTNSKYYSGVPPKRLTQESGPLPHVTIQMPVYKEGLGPVIEPTIHSMKAAMSTYEMQGGSANIFINDDGIQLVSEEEARARQDFYDEHNIGWTSRPRHDPSGKHGAPFLRRGKFKKASNMNYGMWVSTRVEDKLKALERHDEWTQEDESAAYKECLKEVIEEDEGRTWADGNIRMGDYILIIDSDTRVPKDCIIDAISEMETSPEVAILQQASGVMNVTDSFFERGITFFTNLVYTQIRFAVASGDVAPFVGHNAFLRWEAIQNITYDCKDDHKEKWWSEATVSEDFDMALRLQSAGYLVRLGGYTNGGFEEGVSLTVYDELARWEKYAFGCNELIFFPIAEWGKNGVFTQLFIDFLHSKIPFPSKCTIMAYIGTYYALGSAWLLTLANYFMIGWMNGHLDHYYLDSFKAYFAIVVVFTILGNTSLGILRYRIEEQGFFEALWGNFKWAPMLTVFLGGISLHVSEALLSHMLGFEMGWGSTAKEAVDSTFFEEVPKIVKQFKFTLTFCFGCVVVMLVCAFALPPLWQIHTFIAVYPLIAIVMGHLLLPIVLNPNLMLFTF</sequence>
<dbReference type="Pfam" id="PF25550">
    <property type="entry name" value="DUF7928"/>
    <property type="match status" value="1"/>
</dbReference>
<dbReference type="InterPro" id="IPR029044">
    <property type="entry name" value="Nucleotide-diphossugar_trans"/>
</dbReference>